<dbReference type="FunFam" id="2.40.30.10:FF:000015">
    <property type="entry name" value="Translation factor GUF1, mitochondrial"/>
    <property type="match status" value="1"/>
</dbReference>
<keyword evidence="5 9" id="KW-0648">Protein biosynthesis</keyword>
<keyword evidence="3 9" id="KW-0999">Mitochondrion inner membrane</keyword>
<dbReference type="Gene3D" id="2.40.30.10">
    <property type="entry name" value="Translation factors"/>
    <property type="match status" value="1"/>
</dbReference>
<dbReference type="Pfam" id="PF06421">
    <property type="entry name" value="LepA_C"/>
    <property type="match status" value="1"/>
</dbReference>
<evidence type="ECO:0000313" key="13">
    <source>
        <dbReference type="Proteomes" id="UP000249723"/>
    </source>
</evidence>
<organism evidence="12 13">
    <name type="scientific">Microbotryum saponariae</name>
    <dbReference type="NCBI Taxonomy" id="289078"/>
    <lineage>
        <taxon>Eukaryota</taxon>
        <taxon>Fungi</taxon>
        <taxon>Dikarya</taxon>
        <taxon>Basidiomycota</taxon>
        <taxon>Pucciniomycotina</taxon>
        <taxon>Microbotryomycetes</taxon>
        <taxon>Microbotryales</taxon>
        <taxon>Microbotryaceae</taxon>
        <taxon>Microbotryum</taxon>
    </lineage>
</organism>
<dbReference type="GO" id="GO:0003924">
    <property type="term" value="F:GTPase activity"/>
    <property type="evidence" value="ECO:0007669"/>
    <property type="project" value="UniProtKB-UniRule"/>
</dbReference>
<evidence type="ECO:0000256" key="10">
    <source>
        <dbReference type="SAM" id="MobiDB-lite"/>
    </source>
</evidence>
<keyword evidence="6 9" id="KW-0496">Mitochondrion</keyword>
<feature type="binding site" evidence="9">
    <location>
        <begin position="251"/>
        <end position="255"/>
    </location>
    <ligand>
        <name>GTP</name>
        <dbReference type="ChEBI" id="CHEBI:37565"/>
    </ligand>
</feature>
<dbReference type="InterPro" id="IPR009000">
    <property type="entry name" value="Transl_B-barrel_sf"/>
</dbReference>
<dbReference type="FunFam" id="3.30.70.240:FF:000007">
    <property type="entry name" value="Translation factor GUF1, mitochondrial"/>
    <property type="match status" value="1"/>
</dbReference>
<dbReference type="Pfam" id="PF00009">
    <property type="entry name" value="GTP_EFTU"/>
    <property type="match status" value="1"/>
</dbReference>
<evidence type="ECO:0000256" key="1">
    <source>
        <dbReference type="ARBA" id="ARBA00005454"/>
    </source>
</evidence>
<dbReference type="InterPro" id="IPR031157">
    <property type="entry name" value="G_TR_CS"/>
</dbReference>
<comment type="catalytic activity">
    <reaction evidence="9">
        <text>GTP + H2O = GDP + phosphate + H(+)</text>
        <dbReference type="Rhea" id="RHEA:19669"/>
        <dbReference type="ChEBI" id="CHEBI:15377"/>
        <dbReference type="ChEBI" id="CHEBI:15378"/>
        <dbReference type="ChEBI" id="CHEBI:37565"/>
        <dbReference type="ChEBI" id="CHEBI:43474"/>
        <dbReference type="ChEBI" id="CHEBI:58189"/>
        <dbReference type="EC" id="3.6.5.n1"/>
    </reaction>
</comment>
<dbReference type="FunFam" id="3.30.70.870:FF:000004">
    <property type="entry name" value="Translation factor GUF1, mitochondrial"/>
    <property type="match status" value="1"/>
</dbReference>
<dbReference type="GO" id="GO:0005743">
    <property type="term" value="C:mitochondrial inner membrane"/>
    <property type="evidence" value="ECO:0007669"/>
    <property type="project" value="UniProtKB-SubCell"/>
</dbReference>
<dbReference type="HAMAP" id="MF_00071">
    <property type="entry name" value="LepA"/>
    <property type="match status" value="1"/>
</dbReference>
<dbReference type="OrthoDB" id="1074at2759"/>
<dbReference type="PANTHER" id="PTHR43512:SF7">
    <property type="entry name" value="TRANSLATION FACTOR GUF1, MITOCHONDRIAL"/>
    <property type="match status" value="1"/>
</dbReference>
<dbReference type="Gene3D" id="3.30.70.870">
    <property type="entry name" value="Elongation Factor G (Translational Gtpase), domain 3"/>
    <property type="match status" value="1"/>
</dbReference>
<evidence type="ECO:0000256" key="2">
    <source>
        <dbReference type="ARBA" id="ARBA00022741"/>
    </source>
</evidence>
<feature type="domain" description="Tr-type G" evidence="11">
    <location>
        <begin position="183"/>
        <end position="360"/>
    </location>
</feature>
<dbReference type="GO" id="GO:0005525">
    <property type="term" value="F:GTP binding"/>
    <property type="evidence" value="ECO:0007669"/>
    <property type="project" value="UniProtKB-UniRule"/>
</dbReference>
<feature type="region of interest" description="Disordered" evidence="10">
    <location>
        <begin position="78"/>
        <end position="106"/>
    </location>
</feature>
<evidence type="ECO:0000256" key="8">
    <source>
        <dbReference type="ARBA" id="ARBA00023136"/>
    </source>
</evidence>
<dbReference type="NCBIfam" id="TIGR00231">
    <property type="entry name" value="small_GTP"/>
    <property type="match status" value="1"/>
</dbReference>
<dbReference type="Pfam" id="PF00679">
    <property type="entry name" value="EFG_C"/>
    <property type="match status" value="1"/>
</dbReference>
<keyword evidence="13" id="KW-1185">Reference proteome</keyword>
<dbReference type="InterPro" id="IPR035647">
    <property type="entry name" value="EFG_III/V"/>
</dbReference>
<keyword evidence="8 9" id="KW-0472">Membrane</keyword>
<comment type="caution">
    <text evidence="9">Lacks conserved residue(s) required for the propagation of feature annotation.</text>
</comment>
<dbReference type="SUPFAM" id="SSF50447">
    <property type="entry name" value="Translation proteins"/>
    <property type="match status" value="1"/>
</dbReference>
<dbReference type="AlphaFoldDB" id="A0A2X0ME41"/>
<dbReference type="SUPFAM" id="SSF52540">
    <property type="entry name" value="P-loop containing nucleoside triphosphate hydrolases"/>
    <property type="match status" value="1"/>
</dbReference>
<feature type="compositionally biased region" description="Basic and acidic residues" evidence="10">
    <location>
        <begin position="151"/>
        <end position="175"/>
    </location>
</feature>
<sequence>MSIDLPRLHRRVTTLSHSLGKHTSSRRRFVPLTFWRPSLATWTSTVVRSHSTSPPTRHRTQTPGSTCTPRCARCFSSHAPRTAPQPTSPTIPKPLQQSPSHFDLSHYPPERIRNFAIIAHIGQFSTLPPHTFFSLTWLFALSDSPSFPSLDHGKSERMHTGSHSRHPEKETDRHPTPLTPPGTLADRMLERTGTIPPTQISHDRLEEAQKNEQVLDTLKVERERGITVRAQSASMFYTAQDGHQYLLNLLDTPGHADFSSELLRSLLPSQGALLLVDAAQGIQAQTLSVLDEARKRNLTVLGAVNKWDLVKDDGRGEAAVQELAALLGCEEDEILRVSAKTGLGVQDVLEGVVERIPAPSKGDKGDKLSALAFDSYFDPFRGVVSLVAVVEGEVKKGDSITSTTTKQAYPVLDLGILSPREISIAEHKSPASRILRKGMVGYIVCAMKDVQDAFLGDTFHLTSHPKPALESFKPLKSMVFAGVYPVEPGGFPKLEDAIRRLTLTDRSVTSNRESSTFLGQGFRLGFNGSLHMDVFRQRLEDEYGEEVIVTRPLVPVKIIYKNGKESIIDNPEDFPDPAEMNKVTSVLEPFIRATIVAPDEYMGAIINHCTTHRGVPLSHTYLSTASTPSNLSSSTGRITLLWSLPLSSIVTNFHAGLKSVTSGFASFDYEEAPYEESSLCRLNILINGTQVDALCSVVHKSLVEKEGREWTKRLKEVVPRQQYEVVIQAAVGNHILSRERIAPFKKDVTAKLYGGDVTRKMKLLAKQKDGKKKLKERSIIYFTDSGRVTIPTSAFFAVLGGQQGKRKGGS</sequence>
<evidence type="ECO:0000256" key="9">
    <source>
        <dbReference type="HAMAP-Rule" id="MF_03137"/>
    </source>
</evidence>
<dbReference type="InterPro" id="IPR013842">
    <property type="entry name" value="LepA_CTD"/>
</dbReference>
<dbReference type="GO" id="GO:0045727">
    <property type="term" value="P:positive regulation of translation"/>
    <property type="evidence" value="ECO:0007669"/>
    <property type="project" value="UniProtKB-UniRule"/>
</dbReference>
<name>A0A2X0ME41_9BASI</name>
<reference evidence="13" key="1">
    <citation type="submission" date="2016-10" db="EMBL/GenBank/DDBJ databases">
        <authorList>
            <person name="Jeantristanb JTB J.-T."/>
            <person name="Ricardo R."/>
        </authorList>
    </citation>
    <scope>NUCLEOTIDE SEQUENCE [LARGE SCALE GENOMIC DNA]</scope>
</reference>
<protein>
    <submittedName>
        <fullName evidence="12">BZ3500_MvSof-1268-A1-R1_Chr6-3g08923 protein</fullName>
    </submittedName>
</protein>
<dbReference type="InterPro" id="IPR000640">
    <property type="entry name" value="EFG_V-like"/>
</dbReference>
<keyword evidence="7 9" id="KW-0342">GTP-binding</keyword>
<evidence type="ECO:0000256" key="6">
    <source>
        <dbReference type="ARBA" id="ARBA00023128"/>
    </source>
</evidence>
<evidence type="ECO:0000256" key="7">
    <source>
        <dbReference type="ARBA" id="ARBA00023134"/>
    </source>
</evidence>
<dbReference type="Gene3D" id="3.30.70.2570">
    <property type="entry name" value="Elongation factor 4, C-terminal domain"/>
    <property type="match status" value="1"/>
</dbReference>
<dbReference type="Gene3D" id="3.40.50.300">
    <property type="entry name" value="P-loop containing nucleotide triphosphate hydrolases"/>
    <property type="match status" value="1"/>
</dbReference>
<dbReference type="GO" id="GO:0097177">
    <property type="term" value="F:mitochondrial ribosome binding"/>
    <property type="evidence" value="ECO:0007669"/>
    <property type="project" value="TreeGrafter"/>
</dbReference>
<dbReference type="CDD" id="cd03699">
    <property type="entry name" value="EF4_II"/>
    <property type="match status" value="1"/>
</dbReference>
<comment type="similarity">
    <text evidence="1">Belongs to the TRAFAC class translation factor GTPase superfamily. Classic translation factor GTPase family. LepA subfamily.</text>
</comment>
<evidence type="ECO:0000313" key="12">
    <source>
        <dbReference type="EMBL" id="SCZ93847.1"/>
    </source>
</evidence>
<dbReference type="GO" id="GO:0005759">
    <property type="term" value="C:mitochondrial matrix"/>
    <property type="evidence" value="ECO:0007669"/>
    <property type="project" value="UniProtKB-UniRule"/>
</dbReference>
<keyword evidence="2 9" id="KW-0547">Nucleotide-binding</keyword>
<dbReference type="InterPro" id="IPR000795">
    <property type="entry name" value="T_Tr_GTP-bd_dom"/>
</dbReference>
<comment type="similarity">
    <text evidence="9">Belongs to the GTP-binding elongation factor family. LepA subfamily.</text>
</comment>
<evidence type="ECO:0000256" key="4">
    <source>
        <dbReference type="ARBA" id="ARBA00022801"/>
    </source>
</evidence>
<comment type="function">
    <text evidence="9">Promotes mitochondrial protein synthesis. May act as a fidelity factor of the translation reaction, by catalyzing a one-codon backward translocation of tRNAs on improperly translocated ribosomes. Binds to mitochondrial ribosomes in a GTP-dependent manner.</text>
</comment>
<dbReference type="PROSITE" id="PS51722">
    <property type="entry name" value="G_TR_2"/>
    <property type="match status" value="1"/>
</dbReference>
<dbReference type="Proteomes" id="UP000249723">
    <property type="component" value="Unassembled WGS sequence"/>
</dbReference>
<evidence type="ECO:0000256" key="3">
    <source>
        <dbReference type="ARBA" id="ARBA00022792"/>
    </source>
</evidence>
<dbReference type="SUPFAM" id="SSF54980">
    <property type="entry name" value="EF-G C-terminal domain-like"/>
    <property type="match status" value="2"/>
</dbReference>
<dbReference type="FunFam" id="3.30.70.2570:FF:000001">
    <property type="entry name" value="Translation factor GUF1, mitochondrial"/>
    <property type="match status" value="1"/>
</dbReference>
<dbReference type="InterPro" id="IPR035654">
    <property type="entry name" value="LepA_IV"/>
</dbReference>
<keyword evidence="4 9" id="KW-0378">Hydrolase</keyword>
<dbReference type="InterPro" id="IPR005225">
    <property type="entry name" value="Small_GTP-bd"/>
</dbReference>
<dbReference type="PANTHER" id="PTHR43512">
    <property type="entry name" value="TRANSLATION FACTOR GUF1-RELATED"/>
    <property type="match status" value="1"/>
</dbReference>
<accession>A0A2X0ME41</accession>
<evidence type="ECO:0000256" key="5">
    <source>
        <dbReference type="ARBA" id="ARBA00022917"/>
    </source>
</evidence>
<dbReference type="PROSITE" id="PS00301">
    <property type="entry name" value="G_TR_1"/>
    <property type="match status" value="1"/>
</dbReference>
<dbReference type="CDD" id="cd03709">
    <property type="entry name" value="lepA_C"/>
    <property type="match status" value="1"/>
</dbReference>
<evidence type="ECO:0000259" key="11">
    <source>
        <dbReference type="PROSITE" id="PS51722"/>
    </source>
</evidence>
<dbReference type="STRING" id="289078.A0A2X0ME41"/>
<dbReference type="InterPro" id="IPR027417">
    <property type="entry name" value="P-loop_NTPase"/>
</dbReference>
<gene>
    <name evidence="12" type="ORF">BZ3500_MVSOF-1268-A1-R1_CHR6-3G08923</name>
</gene>
<comment type="subcellular location">
    <subcellularLocation>
        <location evidence="9">Mitochondrion inner membrane</location>
        <topology evidence="9">Peripheral membrane protein</topology>
        <orientation evidence="9">Matrix side</orientation>
    </subcellularLocation>
</comment>
<dbReference type="NCBIfam" id="TIGR01393">
    <property type="entry name" value="lepA"/>
    <property type="match status" value="1"/>
</dbReference>
<feature type="region of interest" description="Disordered" evidence="10">
    <location>
        <begin position="150"/>
        <end position="183"/>
    </location>
</feature>
<dbReference type="InterPro" id="IPR006297">
    <property type="entry name" value="EF-4"/>
</dbReference>
<proteinExistence type="inferred from homology"/>
<dbReference type="EMBL" id="FMWP01000048">
    <property type="protein sequence ID" value="SCZ93847.1"/>
    <property type="molecule type" value="Genomic_DNA"/>
</dbReference>
<dbReference type="InterPro" id="IPR038363">
    <property type="entry name" value="LepA_C_sf"/>
</dbReference>
<dbReference type="GO" id="GO:0006412">
    <property type="term" value="P:translation"/>
    <property type="evidence" value="ECO:0007669"/>
    <property type="project" value="UniProtKB-KW"/>
</dbReference>
<dbReference type="Gene3D" id="3.30.70.240">
    <property type="match status" value="1"/>
</dbReference>